<dbReference type="OrthoDB" id="6329at2157"/>
<comment type="similarity">
    <text evidence="1">Belongs to the DeoC/FbaB aldolase family.</text>
</comment>
<dbReference type="InterPro" id="IPR050456">
    <property type="entry name" value="DeoC/FbaB_aldolase"/>
</dbReference>
<dbReference type="GO" id="GO:0004332">
    <property type="term" value="F:fructose-bisphosphate aldolase activity"/>
    <property type="evidence" value="ECO:0007669"/>
    <property type="project" value="UniProtKB-EC"/>
</dbReference>
<dbReference type="Pfam" id="PF01791">
    <property type="entry name" value="DeoC"/>
    <property type="match status" value="1"/>
</dbReference>
<proteinExistence type="inferred from homology"/>
<dbReference type="InterPro" id="IPR002915">
    <property type="entry name" value="DeoC/FbaB/LacD_aldolase"/>
</dbReference>
<reference evidence="4" key="1">
    <citation type="submission" date="2021-03" db="EMBL/GenBank/DDBJ databases">
        <title>Genomic Encyclopedia of Type Strains, Phase IV (KMG-IV): sequencing the most valuable type-strain genomes for metagenomic binning, comparative biology and taxonomic classification.</title>
        <authorList>
            <person name="Goeker M."/>
        </authorList>
    </citation>
    <scope>NUCLEOTIDE SEQUENCE</scope>
    <source>
        <strain evidence="4">DSM 23564</strain>
    </source>
</reference>
<dbReference type="EMBL" id="JAGGKQ010000006">
    <property type="protein sequence ID" value="MBP1922259.1"/>
    <property type="molecule type" value="Genomic_DNA"/>
</dbReference>
<name>A0A8T4GEU7_9EURY</name>
<evidence type="ECO:0000313" key="4">
    <source>
        <dbReference type="EMBL" id="MBP1922259.1"/>
    </source>
</evidence>
<feature type="active site" description="Proton donor" evidence="3">
    <location>
        <position position="146"/>
    </location>
</feature>
<evidence type="ECO:0000256" key="3">
    <source>
        <dbReference type="PIRSR" id="PIRSR038992-1"/>
    </source>
</evidence>
<evidence type="ECO:0000256" key="2">
    <source>
        <dbReference type="ARBA" id="ARBA00013068"/>
    </source>
</evidence>
<evidence type="ECO:0000313" key="5">
    <source>
        <dbReference type="Proteomes" id="UP000823588"/>
    </source>
</evidence>
<dbReference type="PANTHER" id="PTHR47916">
    <property type="entry name" value="FRUCTOSE-BISPHOSPHATE ALDOLASE CLASS 1"/>
    <property type="match status" value="1"/>
</dbReference>
<dbReference type="InterPro" id="IPR013785">
    <property type="entry name" value="Aldolase_TIM"/>
</dbReference>
<sequence>MLPHATDAISRDGKSLILAYDHGLEHGPVDFDPNPETADPERVFELATHDAVTAIAVQKGLAEAYYPDYADDVSLLLKTNGTSNLWMGEPDTPVNCTPEYAAGLGADAVGFTLYGGANNEIGMAEDFREVQEESRKHDLGVVMWAYPRGQGVRNETDDRTIAYAARIAHELGADIAKVKYPGSPEAMAETVRMSGRTKVVMSGGSKTNDESFLRTVERSMDAGAKGLAVGRNVFQRDNPIEILDALELVVFEGATTEEAMAETGAGE</sequence>
<dbReference type="CDD" id="cd00958">
    <property type="entry name" value="DhnA"/>
    <property type="match status" value="1"/>
</dbReference>
<dbReference type="PANTHER" id="PTHR47916:SF1">
    <property type="entry name" value="3-HYDROXY-5-PHOSPHONOOXYPENTANE-2,4-DIONE THIOLASE"/>
    <property type="match status" value="1"/>
</dbReference>
<keyword evidence="5" id="KW-1185">Reference proteome</keyword>
<dbReference type="AlphaFoldDB" id="A0A8T4GEU7"/>
<protein>
    <recommendedName>
        <fullName evidence="2">fructose-bisphosphate aldolase</fullName>
        <ecNumber evidence="2">4.1.2.13</ecNumber>
    </recommendedName>
</protein>
<dbReference type="SMART" id="SM01133">
    <property type="entry name" value="DeoC"/>
    <property type="match status" value="1"/>
</dbReference>
<dbReference type="SUPFAM" id="SSF51569">
    <property type="entry name" value="Aldolase"/>
    <property type="match status" value="1"/>
</dbReference>
<dbReference type="Gene3D" id="3.20.20.70">
    <property type="entry name" value="Aldolase class I"/>
    <property type="match status" value="1"/>
</dbReference>
<evidence type="ECO:0000256" key="1">
    <source>
        <dbReference type="ARBA" id="ARBA00008116"/>
    </source>
</evidence>
<dbReference type="EC" id="4.1.2.13" evidence="2"/>
<organism evidence="4 5">
    <name type="scientific">Halorubrum alkaliphilum</name>
    <dbReference type="NCBI Taxonomy" id="261290"/>
    <lineage>
        <taxon>Archaea</taxon>
        <taxon>Methanobacteriati</taxon>
        <taxon>Methanobacteriota</taxon>
        <taxon>Stenosarchaea group</taxon>
        <taxon>Halobacteria</taxon>
        <taxon>Halobacteriales</taxon>
        <taxon>Haloferacaceae</taxon>
        <taxon>Halorubrum</taxon>
    </lineage>
</organism>
<dbReference type="RefSeq" id="WP_209484230.1">
    <property type="nucleotide sequence ID" value="NZ_JAGGKQ010000006.1"/>
</dbReference>
<dbReference type="Proteomes" id="UP000823588">
    <property type="component" value="Unassembled WGS sequence"/>
</dbReference>
<dbReference type="PIRSF" id="PIRSF038992">
    <property type="entry name" value="Aldolase_Ia"/>
    <property type="match status" value="1"/>
</dbReference>
<accession>A0A8T4GEU7</accession>
<gene>
    <name evidence="4" type="ORF">J2751_001265</name>
</gene>
<comment type="caution">
    <text evidence="4">The sequence shown here is derived from an EMBL/GenBank/DDBJ whole genome shotgun (WGS) entry which is preliminary data.</text>
</comment>
<dbReference type="InterPro" id="IPR041720">
    <property type="entry name" value="FbaB-like"/>
</dbReference>
<keyword evidence="4" id="KW-0456">Lyase</keyword>
<feature type="active site" description="Schiff-base intermediate with dihydroxyacetone-P" evidence="3">
    <location>
        <position position="177"/>
    </location>
</feature>